<evidence type="ECO:0000313" key="3">
    <source>
        <dbReference type="Proteomes" id="UP000003505"/>
    </source>
</evidence>
<evidence type="ECO:0000313" key="2">
    <source>
        <dbReference type="EMBL" id="EEX78054.1"/>
    </source>
</evidence>
<proteinExistence type="predicted"/>
<dbReference type="eggNOG" id="ENOG5030T3C">
    <property type="taxonomic scope" value="Bacteria"/>
</dbReference>
<accession>C9LSV5</accession>
<evidence type="ECO:0000313" key="1">
    <source>
        <dbReference type="EMBL" id="AEC00591.1"/>
    </source>
</evidence>
<dbReference type="AlphaFoldDB" id="C9LSV5"/>
<evidence type="ECO:0000313" key="4">
    <source>
        <dbReference type="Proteomes" id="UP000011124"/>
    </source>
</evidence>
<dbReference type="KEGG" id="ssg:Selsp_1635"/>
<dbReference type="Proteomes" id="UP000011124">
    <property type="component" value="Chromosome"/>
</dbReference>
<dbReference type="RefSeq" id="WP_006191391.1">
    <property type="nucleotide sequence ID" value="NC_015437.1"/>
</dbReference>
<reference evidence="1 4" key="2">
    <citation type="submission" date="2011-04" db="EMBL/GenBank/DDBJ databases">
        <title>The complete genome of Selenomonas sputigena DSM 20758.</title>
        <authorList>
            <consortium name="US DOE Joint Genome Institute (JGI-PGF)"/>
            <person name="Lucas S."/>
            <person name="Copeland A."/>
            <person name="Lapidus A."/>
            <person name="Bruce D."/>
            <person name="Goodwin L."/>
            <person name="Pitluck S."/>
            <person name="Peters L."/>
            <person name="Kyrpides N."/>
            <person name="Mavromatis K."/>
            <person name="Ivanova N."/>
            <person name="Ovchinnikova G."/>
            <person name="Teshima H."/>
            <person name="Detter J.C."/>
            <person name="Tapia R."/>
            <person name="Han C."/>
            <person name="Land M."/>
            <person name="Hauser L."/>
            <person name="Markowitz V."/>
            <person name="Cheng J.-F."/>
            <person name="Hugenholtz P."/>
            <person name="Woyke T."/>
            <person name="Wu D."/>
            <person name="Gronow S."/>
            <person name="Wellnitz S."/>
            <person name="Schneider S."/>
            <person name="Klenk H.-P."/>
            <person name="Eisen J.A."/>
        </authorList>
    </citation>
    <scope>NUCLEOTIDE SEQUENCE [LARGE SCALE GENOMIC DNA]</scope>
    <source>
        <strain evidence="1">ATCC 35185</strain>
        <strain evidence="4">ATCC 35185 / DSM 20758 / VPI D19B-28</strain>
    </source>
</reference>
<dbReference type="HOGENOM" id="CLU_125877_0_0_9"/>
<dbReference type="EMBL" id="ACKP02000011">
    <property type="protein sequence ID" value="EEX78054.1"/>
    <property type="molecule type" value="Genomic_DNA"/>
</dbReference>
<dbReference type="Proteomes" id="UP000003505">
    <property type="component" value="Unassembled WGS sequence"/>
</dbReference>
<gene>
    <name evidence="1" type="ordered locus">Selsp_1635</name>
    <name evidence="2" type="ORF">SELSPUOL_00532</name>
</gene>
<organism evidence="2 3">
    <name type="scientific">Selenomonas sputigena (strain ATCC 35185 / DSM 20758 / CCUG 44933 / VPI D19B-28)</name>
    <dbReference type="NCBI Taxonomy" id="546271"/>
    <lineage>
        <taxon>Bacteria</taxon>
        <taxon>Bacillati</taxon>
        <taxon>Bacillota</taxon>
        <taxon>Negativicutes</taxon>
        <taxon>Selenomonadales</taxon>
        <taxon>Selenomonadaceae</taxon>
        <taxon>Selenomonas</taxon>
    </lineage>
</organism>
<dbReference type="STRING" id="546271.Selsp_1635"/>
<protein>
    <submittedName>
        <fullName evidence="2">Uncharacterized protein</fullName>
    </submittedName>
</protein>
<dbReference type="EMBL" id="CP002637">
    <property type="protein sequence ID" value="AEC00591.1"/>
    <property type="molecule type" value="Genomic_DNA"/>
</dbReference>
<keyword evidence="4" id="KW-1185">Reference proteome</keyword>
<sequence length="180" mass="19890">MYIAVGVVLAAIFLCIIAVKLFFVKEGTEEVVVKLTERTPLEVTAQDEKSVTLVTKLEFANVGKQVGTIMDALVRPLVPYEQYDGLEVRGRAEREGAPREDDYFEAVLIEAGKSIFVKAYVTLTARKGRSIKEAAAHMVDFPAELIYQETGRRPWRYSKVTIPVRAAEVAALVGVTPADD</sequence>
<reference evidence="2 3" key="1">
    <citation type="submission" date="2009-09" db="EMBL/GenBank/DDBJ databases">
        <authorList>
            <person name="Weinstock G."/>
            <person name="Sodergren E."/>
            <person name="Clifton S."/>
            <person name="Fulton L."/>
            <person name="Fulton B."/>
            <person name="Courtney L."/>
            <person name="Fronick C."/>
            <person name="Harrison M."/>
            <person name="Strong C."/>
            <person name="Farmer C."/>
            <person name="Delahaunty K."/>
            <person name="Markovic C."/>
            <person name="Hall O."/>
            <person name="Minx P."/>
            <person name="Tomlinson C."/>
            <person name="Mitreva M."/>
            <person name="Nelson J."/>
            <person name="Hou S."/>
            <person name="Wollam A."/>
            <person name="Pepin K.H."/>
            <person name="Johnson M."/>
            <person name="Bhonagiri V."/>
            <person name="Nash W.E."/>
            <person name="Warren W."/>
            <person name="Chinwalla A."/>
            <person name="Mardis E.R."/>
            <person name="Wilson R.K."/>
        </authorList>
    </citation>
    <scope>NUCLEOTIDE SEQUENCE [LARGE SCALE GENOMIC DNA]</scope>
    <source>
        <strain evidence="2">ATCC 35185</strain>
        <strain evidence="3">ATCC 35185 / DSM 20758 / VPI D19B-28</strain>
    </source>
</reference>
<dbReference type="OrthoDB" id="1665274at2"/>
<name>C9LSV5_SELS3</name>